<evidence type="ECO:0000256" key="2">
    <source>
        <dbReference type="SAM" id="Phobius"/>
    </source>
</evidence>
<feature type="domain" description="Duffy-binding-like" evidence="6">
    <location>
        <begin position="1542"/>
        <end position="1693"/>
    </location>
</feature>
<evidence type="ECO:0000259" key="6">
    <source>
        <dbReference type="Pfam" id="PF22672"/>
    </source>
</evidence>
<proteinExistence type="predicted"/>
<dbReference type="InterPro" id="IPR004258">
    <property type="entry name" value="DBL"/>
</dbReference>
<dbReference type="FunFam" id="1.20.1310.20:FF:000001">
    <property type="entry name" value="Erythrocyte membrane protein 1, PfEMP1"/>
    <property type="match status" value="1"/>
</dbReference>
<dbReference type="InterPro" id="IPR008602">
    <property type="entry name" value="Duffy-antigen-binding"/>
</dbReference>
<dbReference type="InterPro" id="IPR029210">
    <property type="entry name" value="PfEMP1_NTS"/>
</dbReference>
<feature type="domain" description="Duffy-antigen binding" evidence="4">
    <location>
        <begin position="2100"/>
        <end position="2287"/>
    </location>
</feature>
<feature type="region of interest" description="Disordered" evidence="1">
    <location>
        <begin position="1280"/>
        <end position="1306"/>
    </location>
</feature>
<feature type="compositionally biased region" description="Polar residues" evidence="1">
    <location>
        <begin position="1341"/>
        <end position="1368"/>
    </location>
</feature>
<dbReference type="Pfam" id="PF22672">
    <property type="entry name" value="DBL_C"/>
    <property type="match status" value="3"/>
</dbReference>
<accession>W4J6U0</accession>
<feature type="region of interest" description="Disordered" evidence="1">
    <location>
        <begin position="1714"/>
        <end position="1733"/>
    </location>
</feature>
<dbReference type="EMBL" id="KI927281">
    <property type="protein sequence ID" value="ETW57337.1"/>
    <property type="molecule type" value="Genomic_DNA"/>
</dbReference>
<keyword evidence="2" id="KW-0472">Membrane</keyword>
<feature type="transmembrane region" description="Helical" evidence="2">
    <location>
        <begin position="2809"/>
        <end position="2826"/>
    </location>
</feature>
<feature type="domain" description="Duffy-antigen binding" evidence="4">
    <location>
        <begin position="1263"/>
        <end position="1477"/>
    </location>
</feature>
<evidence type="ECO:0000259" key="4">
    <source>
        <dbReference type="Pfam" id="PF05424"/>
    </source>
</evidence>
<feature type="compositionally biased region" description="Polar residues" evidence="1">
    <location>
        <begin position="1283"/>
        <end position="1304"/>
    </location>
</feature>
<evidence type="ECO:0000259" key="5">
    <source>
        <dbReference type="Pfam" id="PF15447"/>
    </source>
</evidence>
<feature type="domain" description="Duffy-binding-like" evidence="6">
    <location>
        <begin position="313"/>
        <end position="479"/>
    </location>
</feature>
<feature type="compositionally biased region" description="Polar residues" evidence="1">
    <location>
        <begin position="1954"/>
        <end position="1963"/>
    </location>
</feature>
<feature type="compositionally biased region" description="Pro residues" evidence="1">
    <location>
        <begin position="2782"/>
        <end position="2798"/>
    </location>
</feature>
<feature type="region of interest" description="Disordered" evidence="1">
    <location>
        <begin position="1954"/>
        <end position="2007"/>
    </location>
</feature>
<feature type="region of interest" description="Disordered" evidence="1">
    <location>
        <begin position="1421"/>
        <end position="1442"/>
    </location>
</feature>
<dbReference type="GO" id="GO:0016020">
    <property type="term" value="C:membrane"/>
    <property type="evidence" value="ECO:0007669"/>
    <property type="project" value="InterPro"/>
</dbReference>
<organism evidence="7 8">
    <name type="scientific">Plasmodium falciparum (isolate Palo Alto / Uganda)</name>
    <dbReference type="NCBI Taxonomy" id="57270"/>
    <lineage>
        <taxon>Eukaryota</taxon>
        <taxon>Sar</taxon>
        <taxon>Alveolata</taxon>
        <taxon>Apicomplexa</taxon>
        <taxon>Aconoidasida</taxon>
        <taxon>Haemosporida</taxon>
        <taxon>Plasmodiidae</taxon>
        <taxon>Plasmodium</taxon>
        <taxon>Plasmodium (Laverania)</taxon>
    </lineage>
</organism>
<evidence type="ECO:0000313" key="8">
    <source>
        <dbReference type="Proteomes" id="UP000019103"/>
    </source>
</evidence>
<dbReference type="SUPFAM" id="SSF140924">
    <property type="entry name" value="Duffy binding domain-like"/>
    <property type="match status" value="7"/>
</dbReference>
<dbReference type="Pfam" id="PF03011">
    <property type="entry name" value="PFEMP"/>
    <property type="match status" value="2"/>
</dbReference>
<keyword evidence="2" id="KW-1133">Transmembrane helix</keyword>
<reference evidence="7 8" key="2">
    <citation type="submission" date="2013-02" db="EMBL/GenBank/DDBJ databases">
        <title>The Genome Sequence of Plasmodium falciparum Palo Alto/Uganda.</title>
        <authorList>
            <consortium name="The Broad Institute Genome Sequencing Platform"/>
            <consortium name="The Broad Institute Genome Sequencing Center for Infectious Disease"/>
            <person name="Neafsey D."/>
            <person name="Cheeseman I."/>
            <person name="Volkman S."/>
            <person name="Adams J."/>
            <person name="Walker B."/>
            <person name="Young S.K."/>
            <person name="Zeng Q."/>
            <person name="Gargeya S."/>
            <person name="Fitzgerald M."/>
            <person name="Haas B."/>
            <person name="Abouelleil A."/>
            <person name="Alvarado L."/>
            <person name="Arachchi H.M."/>
            <person name="Berlin A.M."/>
            <person name="Chapman S.B."/>
            <person name="Dewar J."/>
            <person name="Goldberg J."/>
            <person name="Griggs A."/>
            <person name="Gujja S."/>
            <person name="Hansen M."/>
            <person name="Howarth C."/>
            <person name="Imamovic A."/>
            <person name="Larimer J."/>
            <person name="McCowan C."/>
            <person name="Murphy C."/>
            <person name="Neiman D."/>
            <person name="Pearson M."/>
            <person name="Priest M."/>
            <person name="Roberts A."/>
            <person name="Saif S."/>
            <person name="Shea T."/>
            <person name="Sisk P."/>
            <person name="Sykes S."/>
            <person name="Wortman J."/>
            <person name="Nusbaum C."/>
            <person name="Birren B."/>
        </authorList>
    </citation>
    <scope>NUCLEOTIDE SEQUENCE [LARGE SCALE GENOMIC DNA]</scope>
    <source>
        <strain evidence="7 8">Palo Alto/Uganda</strain>
    </source>
</reference>
<feature type="region of interest" description="Disordered" evidence="1">
    <location>
        <begin position="2763"/>
        <end position="2800"/>
    </location>
</feature>
<dbReference type="Gene3D" id="1.20.58.830">
    <property type="match status" value="5"/>
</dbReference>
<reference evidence="7 8" key="1">
    <citation type="submission" date="2013-02" db="EMBL/GenBank/DDBJ databases">
        <title>The Genome Annotation of Plasmodium falciparum Palo Alto/Uganda.</title>
        <authorList>
            <consortium name="The Broad Institute Genome Sequencing Platform"/>
            <consortium name="The Broad Institute Genome Sequencing Center for Infectious Disease"/>
            <person name="Neafsey D."/>
            <person name="Hoffman S."/>
            <person name="Volkman S."/>
            <person name="Rosenthal P."/>
            <person name="Walker B."/>
            <person name="Young S.K."/>
            <person name="Zeng Q."/>
            <person name="Gargeya S."/>
            <person name="Fitzgerald M."/>
            <person name="Haas B."/>
            <person name="Abouelleil A."/>
            <person name="Allen A.W."/>
            <person name="Alvarado L."/>
            <person name="Arachchi H.M."/>
            <person name="Berlin A.M."/>
            <person name="Chapman S.B."/>
            <person name="Gainer-Dewar J."/>
            <person name="Goldberg J."/>
            <person name="Griggs A."/>
            <person name="Gujja S."/>
            <person name="Hansen M."/>
            <person name="Howarth C."/>
            <person name="Imamovic A."/>
            <person name="Ireland A."/>
            <person name="Larimer J."/>
            <person name="McCowan C."/>
            <person name="Murphy C."/>
            <person name="Pearson M."/>
            <person name="Poon T.W."/>
            <person name="Priest M."/>
            <person name="Roberts A."/>
            <person name="Saif S."/>
            <person name="Shea T."/>
            <person name="Sisk P."/>
            <person name="Sykes S."/>
            <person name="Wortman J."/>
            <person name="Nusbaum C."/>
            <person name="Birren B."/>
        </authorList>
    </citation>
    <scope>NUCLEOTIDE SEQUENCE [LARGE SCALE GENOMIC DNA]</scope>
    <source>
        <strain evidence="7 8">Palo Alto/Uganda</strain>
    </source>
</reference>
<name>W4J6U0_PLAFP</name>
<feature type="domain" description="Duffy-antigen binding" evidence="4">
    <location>
        <begin position="2488"/>
        <end position="2646"/>
    </location>
</feature>
<dbReference type="FunFam" id="1.20.58.830:FF:000005">
    <property type="entry name" value="Erythrocyte membrane protein 1, PfEMP1"/>
    <property type="match status" value="1"/>
</dbReference>
<feature type="domain" description="Duffy-binding-like" evidence="3">
    <location>
        <begin position="1811"/>
        <end position="1961"/>
    </location>
</feature>
<dbReference type="InterPro" id="IPR042202">
    <property type="entry name" value="Duffy-ag-bd_sf"/>
</dbReference>
<feature type="domain" description="Duffy-antigen binding" evidence="4">
    <location>
        <begin position="850"/>
        <end position="1026"/>
    </location>
</feature>
<keyword evidence="2" id="KW-0812">Transmembrane</keyword>
<dbReference type="Proteomes" id="UP000019103">
    <property type="component" value="Unassembled WGS sequence"/>
</dbReference>
<dbReference type="Gene3D" id="1.20.1310.20">
    <property type="entry name" value="Duffy-antigen binding domain"/>
    <property type="match status" value="5"/>
</dbReference>
<dbReference type="GO" id="GO:0046789">
    <property type="term" value="F:host cell surface receptor binding"/>
    <property type="evidence" value="ECO:0007669"/>
    <property type="project" value="InterPro"/>
</dbReference>
<gene>
    <name evidence="7" type="ORF">PFUGPA_00677</name>
</gene>
<feature type="domain" description="Duffy-binding-like" evidence="6">
    <location>
        <begin position="2291"/>
        <end position="2429"/>
    </location>
</feature>
<evidence type="ECO:0000259" key="3">
    <source>
        <dbReference type="Pfam" id="PF03011"/>
    </source>
</evidence>
<feature type="compositionally biased region" description="Basic and acidic residues" evidence="1">
    <location>
        <begin position="2769"/>
        <end position="2778"/>
    </location>
</feature>
<evidence type="ECO:0000313" key="7">
    <source>
        <dbReference type="EMBL" id="ETW57337.1"/>
    </source>
</evidence>
<dbReference type="Pfam" id="PF05424">
    <property type="entry name" value="Duffy_binding"/>
    <property type="match status" value="5"/>
</dbReference>
<feature type="domain" description="Plasmodium falciparum erythrocyte membrane protein-1 N-terminal segment" evidence="5">
    <location>
        <begin position="14"/>
        <end position="50"/>
    </location>
</feature>
<evidence type="ECO:0000256" key="1">
    <source>
        <dbReference type="SAM" id="MobiDB-lite"/>
    </source>
</evidence>
<feature type="transmembrane region" description="Helical" evidence="2">
    <location>
        <begin position="2916"/>
        <end position="2935"/>
    </location>
</feature>
<dbReference type="FunFam" id="1.20.1310.20:FF:000003">
    <property type="entry name" value="Erythrocyte membrane protein 1, PfEMP1"/>
    <property type="match status" value="1"/>
</dbReference>
<feature type="domain" description="Duffy-antigen binding" evidence="4">
    <location>
        <begin position="112"/>
        <end position="309"/>
    </location>
</feature>
<feature type="domain" description="Duffy-binding-like" evidence="3">
    <location>
        <begin position="583"/>
        <end position="726"/>
    </location>
</feature>
<feature type="compositionally biased region" description="Polar residues" evidence="1">
    <location>
        <begin position="1421"/>
        <end position="1440"/>
    </location>
</feature>
<dbReference type="InterPro" id="IPR054595">
    <property type="entry name" value="DBL_C"/>
</dbReference>
<dbReference type="FunFam" id="1.20.58.830:FF:000006">
    <property type="entry name" value="Erythrocyte membrane protein 1, PfEMP1"/>
    <property type="match status" value="1"/>
</dbReference>
<evidence type="ECO:0008006" key="9">
    <source>
        <dbReference type="Google" id="ProtNLM"/>
    </source>
</evidence>
<feature type="compositionally biased region" description="Acidic residues" evidence="1">
    <location>
        <begin position="1976"/>
        <end position="1990"/>
    </location>
</feature>
<dbReference type="Gene3D" id="1.20.58.1930">
    <property type="match status" value="2"/>
</dbReference>
<feature type="region of interest" description="Disordered" evidence="1">
    <location>
        <begin position="1341"/>
        <end position="1369"/>
    </location>
</feature>
<dbReference type="Pfam" id="PF15447">
    <property type="entry name" value="NTS"/>
    <property type="match status" value="1"/>
</dbReference>
<sequence length="2948" mass="339844">MGGGNGGGGTKDKDAKHALDRIGEEVYKEKVENDAEKYKKALKGNLQEAKGIGELASSPNPCKLVEDYYNNRLKRKRYPCANRQTVRFSDEYGGQCTFNRIKDSENNDNSIGACAPYRRLHLCDYNLEKMGKTSTTKHDLLLDVCMAAKYEGDSIKTHYTKHELTNPDTKSQLCTVLARSFADIGDIVRGKDLYLGYDDKEKDERKKLENNLIEIFKKIHENLGTQDAKDHYKKDEENYYQLREDWWTANRSTVWKAITCHAGESDKYFRKTCCSGEWTDDKCRCKDEEGKNETNEVPTYFDYVPQYLRWFEEWAEDFCRKRKKKLEDAIKNCRDDEKKLYCSGNGYNCKKTIRAQNKLVEGDDCHKCSIACKPFVKWIDNQKKEFDKQKEKYHKEIEKYKKEVSKGRTTITTTHGTINNMYVDVFYNKLHENYPSVDAFLELLSKEKICQDSPTVGNQKADRVDFKNHETNRTFCRTKYCEPCPLCGLGKEEPPWDPKKDKDCQHRGIKTFDENNSTKIELLDKNTAGTNIVEKLGGLCNDPFKPTIQEWKCRFESSQNYYCVLQDDNKNTTPQEIVSFNSLFWPWITEMLKDSIDWSKELDKCINNENATKCIKWCKTPCKCYKKWVERMKKEWGDIKKHFDKQKNLIDNHHFTTLEMYLELEFLPSIEDAYGNDEAIDKIEELLEERRTHKDSELKDEEKKDIIDYLLKHEEDDAEKCTSTHTGEVTCTAEVNLHNNPCSEHVNKPTASVKDIARKMKSNARRQLGISGRKALKADASEGHYSRGGKADDIKNGAICKITLQHSNDTRRDSTGPCHGKDKDNDGVRFKIGTPWSNIVEKKTTSYEDVFLPPRRQHMCTSNLENLDVGSVTENGKASHSLLGDVQLAAKYEAEKIKELYEKNKDQSGQNDKNGLTDDKTVCRAMKNSFADIGDIIKGTDLWVNNQGENETERKLKEIFGSIHKSLKENKTKYTNDGKHLNLRSDWWTANRYQIWNAMKCSLKNGSFPCKSDHTPLHDYIPQRLRWMSEWAEWFCKYQSQKYDELMEACGSCKFKGQGCTSSDPKCTKCKNACDKYKTNINKWEEQWNTMEIKYTPLYHQAKTASARTSFDGTDPDYQQVFNFLSKLHRASVASSGKGVEPTTSPYESAAGYIHQEIGNVGCNIQNEFCFKKNGGTTPTAEDNTKYTFKQPPPEYEEACECMTREAPPEPKDEVNPCQIVDKLFQNPQQFKDVACTQKYGGKNRNLGWKCVDTTTKSGDTGGLCIPPRRRKLYVGKLETLDTHSTSQNDVKTPSQPGKTASQDPSEKLRTAFIESAAVETFFLWHRYKKENAPQSGSSLIALSPELTGSGSDDSDPDNLTPQQQLQNGEIPPDFLRLMFYTLGDYRDILVGNTDIVVHTSGNKEDMQKMEAIQKKIEQILPTSGSSPSPPRVTQTQHSVENPRKTWWNENGKKIWEGMVCALTYNTDTPSGTAPTQIQEVRTKLWDENSKNPKIPQYKYDQVKLDDTSDAKTTGSPIPSGEKITPLTDFISRPPYFRYLEEWGETFCKERKKRLEKIKEECRGDRTGHEHCSGDGYDCTRTDADRNDKFVDLNCRDCHIQCRKYRKWIDIKFDEYHKQEKKYQGEYDKLTKDKSSGGDNNCCKDIEKHKSAAVFLKELKHCKNGQTSENKGNQEDQLNKLDFDKIPQTFSPSTYCKACPVYGVNCNGNKRGRGGTNGCTTNNEPENKENDKGAASTISILINDGSTNGATNGTTGTTDETLKECSDKYAFFKGLRKQEWTCQKKYGVNQCNLTNRVNDTYFDKDIVFNEFFQRWLRYFVHDYNILKHKIDPCIKKEKQDKTEHKCINGCNIKCECVRKWLEIKGNEWGNIKKHYNINSNDDKETIAYNVKSYFVDQGLFDTDYKKAQKVVEDEKERKKIWGCTGHDECSEKEKEENKNFITNLISELQDKITSCQNKHNPNGKTACDPFPSPTPEETDPLDDDTPDPLDDDQHTEQPKFCPPPPPPMTCVEKIAKELRVEAEGKINNELKGNGKDFNGKCNNVKKKNGAVIGEESCKFEQTYENSVNNINNKCKDNQNERFKIGQKWNFKYIGTIRKDLCIPPRREHMCLDDLSMLGRTTISDSSALLKKIQEAAKSERDDIIRKLLEQNSCDEHRICDAMKYSFADLGDIIRGRDLWNKNSKQKGLQKRLEYAFINIYNKLQNDKNKYEKDRPKYLQLRSDWWDANRKHIWNAMTCNAPDDAKFLKKNPNDTSGSSSSKGIMTTHSNCGYDKEPPDYDYIPQPFRWMQEWSESFCKLLNEEMEQFEKTCGECKKNSITCEDDRNGTNCENCKNQCEKYKKLIHNWKLGFDKYKEIYNEIYNNKDSKINSNEYFKKFLEKLKDKCKELNSSDKYIDEATHCTKYKFSNSENKNHNNYAFKNPPKEYEKACKCDAPDPLDNCPKDSATYEKACNTLLPTKLCESKTFNNDDDSWDTSFVQTSPRDNTGVLVPPRRRQICLKNITTKLRSIEKIDDFKAELMTSAYNEGKLLCELYKKDRDVTLQAMKYSFYDYGDIVKGTDLISTAPLDKLKTKLNVLLKGDGTNEIKEDRGKWWTENRTRVWHAMLCGYKAAGGKIEERDCSLPDDNTHQFLRWFREWSEHFCAKRQKLFNEVKRECASAQCIIEYGTIDPPVCEEACTQYRDYITRKIQEYRLLNYQYNTNFNEKKAEVTKAPEYFNDKCNDKCNCLSKYIDIEKKWKNMYDSFDDNDLKNKCICRQIKPKRPPKKVKPEEEHTPSEQDTPPPLPPKPDDLPPPAEEPFNRDILEKTIPFGIALALGSIAFLFLKKKMKKMKKRKKKYKKKFIKIKTKKITTFIPAASPAILPAAIPASLAAAIATSSAASFHAFTASAAISPNTPVEGATIPPKFCAHFKHSFSLLLFFISIILLDSFNVGYDLRISSLFHNKAY</sequence>
<dbReference type="FunFam" id="1.20.58.830:FF:000021">
    <property type="entry name" value="Erythrocyte membrane protein 1, PfEMP1"/>
    <property type="match status" value="1"/>
</dbReference>
<protein>
    <recommendedName>
        <fullName evidence="9">Erythrocyte membrane protein 1</fullName>
    </recommendedName>
</protein>
<dbReference type="FunFam" id="1.20.58.830:FF:000002">
    <property type="entry name" value="Erythrocyte membrane protein 1, PfEMP1"/>
    <property type="match status" value="1"/>
</dbReference>
<dbReference type="OMA" id="PLDNCPK"/>